<proteinExistence type="predicted"/>
<evidence type="ECO:0000313" key="1">
    <source>
        <dbReference type="EMBL" id="KAA6333018.1"/>
    </source>
</evidence>
<dbReference type="AlphaFoldDB" id="A0A5J4RHD6"/>
<gene>
    <name evidence="1" type="ORF">EZS27_018528</name>
</gene>
<comment type="caution">
    <text evidence="1">The sequence shown here is derived from an EMBL/GenBank/DDBJ whole genome shotgun (WGS) entry which is preliminary data.</text>
</comment>
<dbReference type="EMBL" id="SNRY01001165">
    <property type="protein sequence ID" value="KAA6333018.1"/>
    <property type="molecule type" value="Genomic_DNA"/>
</dbReference>
<name>A0A5J4RHD6_9ZZZZ</name>
<accession>A0A5J4RHD6</accession>
<protein>
    <submittedName>
        <fullName evidence="1">Uncharacterized protein</fullName>
    </submittedName>
</protein>
<reference evidence="1" key="1">
    <citation type="submission" date="2019-03" db="EMBL/GenBank/DDBJ databases">
        <title>Single cell metagenomics reveals metabolic interactions within the superorganism composed of flagellate Streblomastix strix and complex community of Bacteroidetes bacteria on its surface.</title>
        <authorList>
            <person name="Treitli S.C."/>
            <person name="Kolisko M."/>
            <person name="Husnik F."/>
            <person name="Keeling P."/>
            <person name="Hampl V."/>
        </authorList>
    </citation>
    <scope>NUCLEOTIDE SEQUENCE</scope>
    <source>
        <strain evidence="1">STM</strain>
    </source>
</reference>
<dbReference type="PROSITE" id="PS51257">
    <property type="entry name" value="PROKAR_LIPOPROTEIN"/>
    <property type="match status" value="1"/>
</dbReference>
<organism evidence="1">
    <name type="scientific">termite gut metagenome</name>
    <dbReference type="NCBI Taxonomy" id="433724"/>
    <lineage>
        <taxon>unclassified sequences</taxon>
        <taxon>metagenomes</taxon>
        <taxon>organismal metagenomes</taxon>
    </lineage>
</organism>
<sequence length="1130" mass="121388">MEKKFMKYILFGVFTFVLGIAFVGCGEDYDDDISSLKNTDSELRALITELQNSTVKSNDLTAAVATAAKTEAVKALNELLGGANATDLASVLADVIALQKAFSVDTKFNGVVNSLTKLTYETATKAGQNSAWVEAIIAYDTRISDLQLQVNALSGTGDTSLKDLIDDLQTQIDALKAGGSGGSPEEIAEALVGQEGFIDAIIEAISASNPDALTLAGAVNKLVTGVSLVDGNTLLFNTLLSRVDNVFGDENADVTVANAITFVKDQRVERNGGSITVQVSPANAILDKSKISLVSSDAAINDYIKVLSVEPFQGLLTTRASISSTGLWKITFALDNEKYGKNEDAFDALAKRLYAVAVDSKVSNEERQVLSAFDVELNTTMELATYNNLAFDVDGTSSTEYRNRFDIYKDQKWVDEGEALKVNGKTANDTPDDDRNSRPIYNIQIGVPFTVSITSATAYAYYVTFDYLGATAEEKIAWENVVKANGISGINQVVHADQAANITLSVPVGVENIGFRVYAVNADGTLVDPDGKAFWTYASKTETAGTIEFVTEIKTKVTTYVPSNVINFTVPKGVSLADVKTSSSTFTLSSEGESYDLNLIRLNSSNTNITGDPTWANTAKLQITNLKPSDMKASKTYTGKLTLVAADGKILSVINVTLKKVAPSFGSLSFKLGLSDEKGNVVLYPVYNDYNNIQYLDFHNLFNGWNEDLKIKVKLLDESGDALIKYSNSDNSPDNYANLHALYIYMNEAGKVIGSKDQPKPFKLEISRDFGAISYKDGTEAYSYPGEVVWPETHTIEFQSQKRNISFAWASVGEFGIVAEDKAGTKLSDLWGGSDRIATVAYGANRKIGVGVIKYTNNGGLARQLSQALYTDEVVDKKAVSVQLVEQGKEFGGTHLTAQFFDGITIANGLLSFTGLSNKYTEFHPLTVTLRLVLKDEFDLDYYKKIGDLLIVQELETVGLTEIKADEITVVGYNTIDAAFAAIATIASNITTSKVDVSTVTAGKSLSIAPIDPAVIATLNTVVSIPISDGIEGLGVILSGKSEVYALTGTIYAQTTDGPAPAVVPVAATDKAIGKAKIDNNGNIELTFDAIPDKTKAHYVAIDLINKTDGKSVKITGLSTNLIPLILQNP</sequence>